<evidence type="ECO:0000313" key="1">
    <source>
        <dbReference type="EMBL" id="QIV88746.1"/>
    </source>
</evidence>
<gene>
    <name evidence="1" type="ORF">D3791_10320</name>
</gene>
<dbReference type="Gene3D" id="3.10.129.10">
    <property type="entry name" value="Hotdog Thioesterase"/>
    <property type="match status" value="1"/>
</dbReference>
<keyword evidence="2" id="KW-1185">Reference proteome</keyword>
<dbReference type="CDD" id="cd00586">
    <property type="entry name" value="4HBT"/>
    <property type="match status" value="1"/>
</dbReference>
<dbReference type="InterPro" id="IPR050563">
    <property type="entry name" value="4-hydroxybenzoyl-CoA_TE"/>
</dbReference>
<reference evidence="1 2" key="1">
    <citation type="submission" date="2018-09" db="EMBL/GenBank/DDBJ databases">
        <title>Glutamicibacter mishrai S5-52T (LMG 29155T = KCTC 39846T).</title>
        <authorList>
            <person name="Das S.K."/>
        </authorList>
    </citation>
    <scope>NUCLEOTIDE SEQUENCE [LARGE SCALE GENOMIC DNA]</scope>
    <source>
        <strain evidence="1 2">S5-52</strain>
    </source>
</reference>
<dbReference type="Pfam" id="PF13279">
    <property type="entry name" value="4HBT_2"/>
    <property type="match status" value="1"/>
</dbReference>
<dbReference type="GO" id="GO:0047617">
    <property type="term" value="F:fatty acyl-CoA hydrolase activity"/>
    <property type="evidence" value="ECO:0007669"/>
    <property type="project" value="TreeGrafter"/>
</dbReference>
<dbReference type="SUPFAM" id="SSF54637">
    <property type="entry name" value="Thioesterase/thiol ester dehydrase-isomerase"/>
    <property type="match status" value="1"/>
</dbReference>
<dbReference type="EMBL" id="CP032549">
    <property type="protein sequence ID" value="QIV88746.1"/>
    <property type="molecule type" value="Genomic_DNA"/>
</dbReference>
<organism evidence="1 2">
    <name type="scientific">Glutamicibacter mishrai</name>
    <dbReference type="NCBI Taxonomy" id="1775880"/>
    <lineage>
        <taxon>Bacteria</taxon>
        <taxon>Bacillati</taxon>
        <taxon>Actinomycetota</taxon>
        <taxon>Actinomycetes</taxon>
        <taxon>Micrococcales</taxon>
        <taxon>Micrococcaceae</taxon>
        <taxon>Glutamicibacter</taxon>
    </lineage>
</organism>
<dbReference type="AlphaFoldDB" id="A0A6H0SNP4"/>
<name>A0A6H0SNP4_9MICC</name>
<protein>
    <submittedName>
        <fullName evidence="1">Acyl-CoA thioesterase</fullName>
    </submittedName>
</protein>
<dbReference type="PANTHER" id="PTHR31793:SF24">
    <property type="entry name" value="LONG-CHAIN ACYL-COA THIOESTERASE FADM"/>
    <property type="match status" value="1"/>
</dbReference>
<dbReference type="PANTHER" id="PTHR31793">
    <property type="entry name" value="4-HYDROXYBENZOYL-COA THIOESTERASE FAMILY MEMBER"/>
    <property type="match status" value="1"/>
</dbReference>
<proteinExistence type="predicted"/>
<accession>A0A6H0SNP4</accession>
<evidence type="ECO:0000313" key="2">
    <source>
        <dbReference type="Proteomes" id="UP000502331"/>
    </source>
</evidence>
<dbReference type="RefSeq" id="WP_172512128.1">
    <property type="nucleotide sequence ID" value="NZ_CP032549.1"/>
</dbReference>
<sequence>MNKAQPDELAAATEMVLQLRWSDQDALGHVNNARIVTLMEEARIRWTREDGRTGRFEFGTVVASIQIDYKRPLYYQPEMVIRMGISRVGNKSFTVRGIGYQDGQPVFDSTTVMVPLDADGVSSRVLNDQERSWLESSLIPAAGVRSGN</sequence>
<dbReference type="InterPro" id="IPR029069">
    <property type="entry name" value="HotDog_dom_sf"/>
</dbReference>
<dbReference type="Proteomes" id="UP000502331">
    <property type="component" value="Chromosome"/>
</dbReference>